<protein>
    <submittedName>
        <fullName evidence="2">Uncharacterized protein</fullName>
    </submittedName>
</protein>
<feature type="region of interest" description="Disordered" evidence="1">
    <location>
        <begin position="1"/>
        <end position="65"/>
    </location>
</feature>
<dbReference type="Proteomes" id="UP000195557">
    <property type="component" value="Unassembled WGS sequence"/>
</dbReference>
<evidence type="ECO:0000313" key="2">
    <source>
        <dbReference type="EMBL" id="OUS44317.1"/>
    </source>
</evidence>
<accession>A0A1Y5I6I5</accession>
<dbReference type="AlphaFoldDB" id="A0A1Y5I6I5"/>
<gene>
    <name evidence="2" type="ORF">BE221DRAFT_206982</name>
</gene>
<proteinExistence type="predicted"/>
<dbReference type="EMBL" id="KZ155825">
    <property type="protein sequence ID" value="OUS44317.1"/>
    <property type="molecule type" value="Genomic_DNA"/>
</dbReference>
<reference evidence="2" key="1">
    <citation type="submission" date="2017-04" db="EMBL/GenBank/DDBJ databases">
        <title>Population genomics of picophytoplankton unveils novel chromosome hypervariability.</title>
        <authorList>
            <consortium name="DOE Joint Genome Institute"/>
            <person name="Blanc-Mathieu R."/>
            <person name="Krasovec M."/>
            <person name="Hebrard M."/>
            <person name="Yau S."/>
            <person name="Desgranges E."/>
            <person name="Martin J."/>
            <person name="Schackwitz W."/>
            <person name="Kuo A."/>
            <person name="Salin G."/>
            <person name="Donnadieu C."/>
            <person name="Desdevises Y."/>
            <person name="Sanchez-Ferandin S."/>
            <person name="Moreau H."/>
            <person name="Rivals E."/>
            <person name="Grigoriev I.V."/>
            <person name="Grimsley N."/>
            <person name="Eyre-Walker A."/>
            <person name="Piganeau G."/>
        </authorList>
    </citation>
    <scope>NUCLEOTIDE SEQUENCE [LARGE SCALE GENOMIC DNA]</scope>
    <source>
        <strain evidence="2">RCC 1115</strain>
    </source>
</reference>
<sequence>MHVRASTLHGDSTDARVPRRVRRLESRHLASRRRKESFATLFNARSNARRLRATHRPREPSSFAA</sequence>
<organism evidence="2">
    <name type="scientific">Ostreococcus tauri</name>
    <name type="common">Marine green alga</name>
    <dbReference type="NCBI Taxonomy" id="70448"/>
    <lineage>
        <taxon>Eukaryota</taxon>
        <taxon>Viridiplantae</taxon>
        <taxon>Chlorophyta</taxon>
        <taxon>Mamiellophyceae</taxon>
        <taxon>Mamiellales</taxon>
        <taxon>Bathycoccaceae</taxon>
        <taxon>Ostreococcus</taxon>
    </lineage>
</organism>
<name>A0A1Y5I6I5_OSTTA</name>
<feature type="compositionally biased region" description="Basic and acidic residues" evidence="1">
    <location>
        <begin position="11"/>
        <end position="28"/>
    </location>
</feature>
<evidence type="ECO:0000256" key="1">
    <source>
        <dbReference type="SAM" id="MobiDB-lite"/>
    </source>
</evidence>